<accession>A0A0C2G242</accession>
<dbReference type="Pfam" id="PF17906">
    <property type="entry name" value="HTH_48"/>
    <property type="match status" value="1"/>
</dbReference>
<evidence type="ECO:0000313" key="3">
    <source>
        <dbReference type="Proteomes" id="UP000054047"/>
    </source>
</evidence>
<dbReference type="PANTHER" id="PTHR46060">
    <property type="entry name" value="MARINER MOS1 TRANSPOSASE-LIKE PROTEIN"/>
    <property type="match status" value="1"/>
</dbReference>
<dbReference type="Proteomes" id="UP000054047">
    <property type="component" value="Unassembled WGS sequence"/>
</dbReference>
<sequence length="100" mass="11453">MSDLKSGFAYCLLYYFKRGKIAAESQRDPCDAFWQDVISERQCQRWFHKFRSGNESLEDAARGRPLSVVDMEQLKEAIEEDPIKPQGISRTGLGAVTQHL</sequence>
<dbReference type="GO" id="GO:0042800">
    <property type="term" value="F:histone H3K4 methyltransferase activity"/>
    <property type="evidence" value="ECO:0007669"/>
    <property type="project" value="TreeGrafter"/>
</dbReference>
<dbReference type="Gene3D" id="1.10.10.1450">
    <property type="match status" value="1"/>
</dbReference>
<dbReference type="PANTHER" id="PTHR46060:SF2">
    <property type="entry name" value="HISTONE-LYSINE N-METHYLTRANSFERASE SETMAR"/>
    <property type="match status" value="1"/>
</dbReference>
<dbReference type="GO" id="GO:0006303">
    <property type="term" value="P:double-strand break repair via nonhomologous end joining"/>
    <property type="evidence" value="ECO:0007669"/>
    <property type="project" value="TreeGrafter"/>
</dbReference>
<dbReference type="GO" id="GO:0003690">
    <property type="term" value="F:double-stranded DNA binding"/>
    <property type="evidence" value="ECO:0007669"/>
    <property type="project" value="TreeGrafter"/>
</dbReference>
<dbReference type="GO" id="GO:0000014">
    <property type="term" value="F:single-stranded DNA endodeoxyribonuclease activity"/>
    <property type="evidence" value="ECO:0007669"/>
    <property type="project" value="TreeGrafter"/>
</dbReference>
<feature type="domain" description="Mos1 transposase HTH" evidence="1">
    <location>
        <begin position="10"/>
        <end position="54"/>
    </location>
</feature>
<name>A0A0C2G242_9BILA</name>
<proteinExistence type="predicted"/>
<dbReference type="GO" id="GO:0035861">
    <property type="term" value="C:site of double-strand break"/>
    <property type="evidence" value="ECO:0007669"/>
    <property type="project" value="TreeGrafter"/>
</dbReference>
<dbReference type="GO" id="GO:0005634">
    <property type="term" value="C:nucleus"/>
    <property type="evidence" value="ECO:0007669"/>
    <property type="project" value="TreeGrafter"/>
</dbReference>
<dbReference type="GO" id="GO:0044774">
    <property type="term" value="P:mitotic DNA integrity checkpoint signaling"/>
    <property type="evidence" value="ECO:0007669"/>
    <property type="project" value="TreeGrafter"/>
</dbReference>
<organism evidence="2 3">
    <name type="scientific">Ancylostoma duodenale</name>
    <dbReference type="NCBI Taxonomy" id="51022"/>
    <lineage>
        <taxon>Eukaryota</taxon>
        <taxon>Metazoa</taxon>
        <taxon>Ecdysozoa</taxon>
        <taxon>Nematoda</taxon>
        <taxon>Chromadorea</taxon>
        <taxon>Rhabditida</taxon>
        <taxon>Rhabditina</taxon>
        <taxon>Rhabditomorpha</taxon>
        <taxon>Strongyloidea</taxon>
        <taxon>Ancylostomatidae</taxon>
        <taxon>Ancylostomatinae</taxon>
        <taxon>Ancylostoma</taxon>
    </lineage>
</organism>
<dbReference type="AlphaFoldDB" id="A0A0C2G242"/>
<dbReference type="GO" id="GO:0015074">
    <property type="term" value="P:DNA integration"/>
    <property type="evidence" value="ECO:0007669"/>
    <property type="project" value="TreeGrafter"/>
</dbReference>
<evidence type="ECO:0000259" key="1">
    <source>
        <dbReference type="Pfam" id="PF17906"/>
    </source>
</evidence>
<dbReference type="EMBL" id="KN738065">
    <property type="protein sequence ID" value="KIH55010.1"/>
    <property type="molecule type" value="Genomic_DNA"/>
</dbReference>
<dbReference type="OrthoDB" id="10046483at2759"/>
<dbReference type="GO" id="GO:0031297">
    <property type="term" value="P:replication fork processing"/>
    <property type="evidence" value="ECO:0007669"/>
    <property type="project" value="TreeGrafter"/>
</dbReference>
<dbReference type="InterPro" id="IPR041426">
    <property type="entry name" value="Mos1_HTH"/>
</dbReference>
<gene>
    <name evidence="2" type="ORF">ANCDUO_14841</name>
</gene>
<protein>
    <recommendedName>
        <fullName evidence="1">Mos1 transposase HTH domain-containing protein</fullName>
    </recommendedName>
</protein>
<dbReference type="InterPro" id="IPR052709">
    <property type="entry name" value="Transposase-MT_Hybrid"/>
</dbReference>
<dbReference type="GO" id="GO:0003697">
    <property type="term" value="F:single-stranded DNA binding"/>
    <property type="evidence" value="ECO:0007669"/>
    <property type="project" value="TreeGrafter"/>
</dbReference>
<dbReference type="GO" id="GO:0000729">
    <property type="term" value="P:DNA double-strand break processing"/>
    <property type="evidence" value="ECO:0007669"/>
    <property type="project" value="TreeGrafter"/>
</dbReference>
<dbReference type="GO" id="GO:0046975">
    <property type="term" value="F:histone H3K36 methyltransferase activity"/>
    <property type="evidence" value="ECO:0007669"/>
    <property type="project" value="TreeGrafter"/>
</dbReference>
<dbReference type="GO" id="GO:0044547">
    <property type="term" value="F:DNA topoisomerase binding"/>
    <property type="evidence" value="ECO:0007669"/>
    <property type="project" value="TreeGrafter"/>
</dbReference>
<dbReference type="GO" id="GO:0000793">
    <property type="term" value="C:condensed chromosome"/>
    <property type="evidence" value="ECO:0007669"/>
    <property type="project" value="TreeGrafter"/>
</dbReference>
<keyword evidence="3" id="KW-1185">Reference proteome</keyword>
<evidence type="ECO:0000313" key="2">
    <source>
        <dbReference type="EMBL" id="KIH55010.1"/>
    </source>
</evidence>
<reference evidence="2 3" key="1">
    <citation type="submission" date="2013-12" db="EMBL/GenBank/DDBJ databases">
        <title>Draft genome of the parsitic nematode Ancylostoma duodenale.</title>
        <authorList>
            <person name="Mitreva M."/>
        </authorList>
    </citation>
    <scope>NUCLEOTIDE SEQUENCE [LARGE SCALE GENOMIC DNA]</scope>
    <source>
        <strain evidence="2 3">Zhejiang</strain>
    </source>
</reference>